<dbReference type="RefSeq" id="WP_118421324.1">
    <property type="nucleotide sequence ID" value="NZ_QRZF01000006.1"/>
</dbReference>
<gene>
    <name evidence="1" type="ORF">DWW10_10745</name>
</gene>
<organism evidence="1 2">
    <name type="scientific">Bacteroides intestinalis</name>
    <dbReference type="NCBI Taxonomy" id="329854"/>
    <lineage>
        <taxon>Bacteria</taxon>
        <taxon>Pseudomonadati</taxon>
        <taxon>Bacteroidota</taxon>
        <taxon>Bacteroidia</taxon>
        <taxon>Bacteroidales</taxon>
        <taxon>Bacteroidaceae</taxon>
        <taxon>Bacteroides</taxon>
    </lineage>
</organism>
<dbReference type="PANTHER" id="PTHR35810">
    <property type="entry name" value="CYTOPLASMIC PROTEIN-RELATED"/>
    <property type="match status" value="1"/>
</dbReference>
<protein>
    <submittedName>
        <fullName evidence="1">Uncharacterized protein</fullName>
    </submittedName>
</protein>
<reference evidence="1 2" key="1">
    <citation type="submission" date="2018-08" db="EMBL/GenBank/DDBJ databases">
        <title>A genome reference for cultivated species of the human gut microbiota.</title>
        <authorList>
            <person name="Zou Y."/>
            <person name="Xue W."/>
            <person name="Luo G."/>
        </authorList>
    </citation>
    <scope>NUCLEOTIDE SEQUENCE [LARGE SCALE GENOMIC DNA]</scope>
    <source>
        <strain evidence="1 2">AF14-32</strain>
    </source>
</reference>
<proteinExistence type="predicted"/>
<dbReference type="EMBL" id="QRZF01000006">
    <property type="protein sequence ID" value="RGV53990.1"/>
    <property type="molecule type" value="Genomic_DNA"/>
</dbReference>
<dbReference type="AlphaFoldDB" id="A0A412Y8Y4"/>
<sequence>MKKEKITISKSGIITLPGNLTETVWMRDFDIAELFGVIISTIKYNIRAVLKSGVMKADLQHGEIVHGKYILPNYFGLDMITTLAFRINSLNAKLFREYIFGKPYAVNTQSTPNIIIQVNANKRLNKEKVILN</sequence>
<dbReference type="PANTHER" id="PTHR35810:SF1">
    <property type="entry name" value="CYTOPLASMIC PROTEIN"/>
    <property type="match status" value="1"/>
</dbReference>
<accession>A0A412Y8Y4</accession>
<evidence type="ECO:0000313" key="2">
    <source>
        <dbReference type="Proteomes" id="UP000283850"/>
    </source>
</evidence>
<dbReference type="Proteomes" id="UP000283850">
    <property type="component" value="Unassembled WGS sequence"/>
</dbReference>
<evidence type="ECO:0000313" key="1">
    <source>
        <dbReference type="EMBL" id="RGV53990.1"/>
    </source>
</evidence>
<comment type="caution">
    <text evidence="1">The sequence shown here is derived from an EMBL/GenBank/DDBJ whole genome shotgun (WGS) entry which is preliminary data.</text>
</comment>
<name>A0A412Y8Y4_9BACE</name>